<dbReference type="RefSeq" id="WP_425285044.1">
    <property type="nucleotide sequence ID" value="NZ_FMXQ01000013.1"/>
</dbReference>
<evidence type="ECO:0000313" key="4">
    <source>
        <dbReference type="Proteomes" id="UP000199071"/>
    </source>
</evidence>
<gene>
    <name evidence="3" type="ORF">SAMN02982931_04594</name>
</gene>
<proteinExistence type="predicted"/>
<dbReference type="AlphaFoldDB" id="A0A1G6EJK7"/>
<dbReference type="Proteomes" id="UP000199071">
    <property type="component" value="Unassembled WGS sequence"/>
</dbReference>
<keyword evidence="2" id="KW-1133">Transmembrane helix</keyword>
<name>A0A1G6EJK7_9HYPH</name>
<evidence type="ECO:0000256" key="2">
    <source>
        <dbReference type="SAM" id="Phobius"/>
    </source>
</evidence>
<feature type="compositionally biased region" description="Basic and acidic residues" evidence="1">
    <location>
        <begin position="75"/>
        <end position="84"/>
    </location>
</feature>
<dbReference type="Pfam" id="PF23858">
    <property type="entry name" value="DUF7220"/>
    <property type="match status" value="1"/>
</dbReference>
<dbReference type="EMBL" id="FMXQ01000013">
    <property type="protein sequence ID" value="SDB57641.1"/>
    <property type="molecule type" value="Genomic_DNA"/>
</dbReference>
<keyword evidence="2" id="KW-0812">Transmembrane</keyword>
<keyword evidence="4" id="KW-1185">Reference proteome</keyword>
<dbReference type="InterPro" id="IPR055644">
    <property type="entry name" value="DUF7220"/>
</dbReference>
<reference evidence="3 4" key="1">
    <citation type="submission" date="2016-10" db="EMBL/GenBank/DDBJ databases">
        <authorList>
            <person name="de Groot N.N."/>
        </authorList>
    </citation>
    <scope>NUCLEOTIDE SEQUENCE [LARGE SCALE GENOMIC DNA]</scope>
    <source>
        <strain evidence="3 4">ATCC 35022</strain>
    </source>
</reference>
<keyword evidence="2" id="KW-0472">Membrane</keyword>
<accession>A0A1G6EJK7</accession>
<evidence type="ECO:0000256" key="1">
    <source>
        <dbReference type="SAM" id="MobiDB-lite"/>
    </source>
</evidence>
<organism evidence="3 4">
    <name type="scientific">Bauldia litoralis</name>
    <dbReference type="NCBI Taxonomy" id="665467"/>
    <lineage>
        <taxon>Bacteria</taxon>
        <taxon>Pseudomonadati</taxon>
        <taxon>Pseudomonadota</taxon>
        <taxon>Alphaproteobacteria</taxon>
        <taxon>Hyphomicrobiales</taxon>
        <taxon>Kaistiaceae</taxon>
        <taxon>Bauldia</taxon>
    </lineage>
</organism>
<feature type="transmembrane region" description="Helical" evidence="2">
    <location>
        <begin position="39"/>
        <end position="59"/>
    </location>
</feature>
<evidence type="ECO:0000313" key="3">
    <source>
        <dbReference type="EMBL" id="SDB57641.1"/>
    </source>
</evidence>
<dbReference type="STRING" id="665467.SAMN02982931_04594"/>
<feature type="transmembrane region" description="Helical" evidence="2">
    <location>
        <begin position="12"/>
        <end position="33"/>
    </location>
</feature>
<protein>
    <submittedName>
        <fullName evidence="3">Uncharacterized protein</fullName>
    </submittedName>
</protein>
<sequence>MQSRTMSLIESVANIVVGFAVAVLAQMIVFPLFGIEASLAQNLGVGIAFTVVSLARSYALRRLFNGLSRERAGRDTLAHGEAPAHRPSTRPLHLHRSRR</sequence>
<feature type="region of interest" description="Disordered" evidence="1">
    <location>
        <begin position="75"/>
        <end position="99"/>
    </location>
</feature>